<dbReference type="AlphaFoldDB" id="A0A1G2G964"/>
<sequence>MPRSIDDLTKLQGSYEEQVALEQQKKKQEEQLKGEEARVFTEQQELKKSGVVRHAELIEELNQITEETKRAEVLRIEERSKEVEELNKTREERGIALDLLKIEASQAVDYFEEVAALIAGKNEIHPDVLVAYKEAETTKNGLESAVADLAMEIEKMGAGMVTQEEIERYQALQKRVDELNQELSDIIENPYVLEELFKQEKNRPTA</sequence>
<evidence type="ECO:0000256" key="1">
    <source>
        <dbReference type="SAM" id="Coils"/>
    </source>
</evidence>
<gene>
    <name evidence="2" type="ORF">A3J54_01235</name>
</gene>
<dbReference type="EMBL" id="MHNN01000007">
    <property type="protein sequence ID" value="OGZ46642.1"/>
    <property type="molecule type" value="Genomic_DNA"/>
</dbReference>
<dbReference type="Proteomes" id="UP000176576">
    <property type="component" value="Unassembled WGS sequence"/>
</dbReference>
<name>A0A1G2G964_9BACT</name>
<accession>A0A1G2G964</accession>
<protein>
    <submittedName>
        <fullName evidence="2">Uncharacterized protein</fullName>
    </submittedName>
</protein>
<comment type="caution">
    <text evidence="2">The sequence shown here is derived from an EMBL/GenBank/DDBJ whole genome shotgun (WGS) entry which is preliminary data.</text>
</comment>
<dbReference type="STRING" id="1802117.A3J54_01235"/>
<evidence type="ECO:0000313" key="2">
    <source>
        <dbReference type="EMBL" id="OGZ46642.1"/>
    </source>
</evidence>
<feature type="coiled-coil region" evidence="1">
    <location>
        <begin position="11"/>
        <end position="74"/>
    </location>
</feature>
<reference evidence="2 3" key="1">
    <citation type="journal article" date="2016" name="Nat. Commun.">
        <title>Thousands of microbial genomes shed light on interconnected biogeochemical processes in an aquifer system.</title>
        <authorList>
            <person name="Anantharaman K."/>
            <person name="Brown C.T."/>
            <person name="Hug L.A."/>
            <person name="Sharon I."/>
            <person name="Castelle C.J."/>
            <person name="Probst A.J."/>
            <person name="Thomas B.C."/>
            <person name="Singh A."/>
            <person name="Wilkins M.J."/>
            <person name="Karaoz U."/>
            <person name="Brodie E.L."/>
            <person name="Williams K.H."/>
            <person name="Hubbard S.S."/>
            <person name="Banfield J.F."/>
        </authorList>
    </citation>
    <scope>NUCLEOTIDE SEQUENCE [LARGE SCALE GENOMIC DNA]</scope>
</reference>
<keyword evidence="1" id="KW-0175">Coiled coil</keyword>
<feature type="coiled-coil region" evidence="1">
    <location>
        <begin position="132"/>
        <end position="189"/>
    </location>
</feature>
<evidence type="ECO:0000313" key="3">
    <source>
        <dbReference type="Proteomes" id="UP000176576"/>
    </source>
</evidence>
<organism evidence="2 3">
    <name type="scientific">Candidatus Ryanbacteria bacterium RIFCSPHIGHO2_02_FULL_45_13b</name>
    <dbReference type="NCBI Taxonomy" id="1802117"/>
    <lineage>
        <taxon>Bacteria</taxon>
        <taxon>Candidatus Ryaniibacteriota</taxon>
    </lineage>
</organism>
<proteinExistence type="predicted"/>